<dbReference type="Proteomes" id="UP001623600">
    <property type="component" value="Unassembled WGS sequence"/>
</dbReference>
<proteinExistence type="predicted"/>
<keyword evidence="2" id="KW-1185">Reference proteome</keyword>
<dbReference type="EMBL" id="JBJIAB010000020">
    <property type="protein sequence ID" value="MFL0166553.1"/>
    <property type="molecule type" value="Genomic_DNA"/>
</dbReference>
<reference evidence="1 2" key="1">
    <citation type="submission" date="2024-11" db="EMBL/GenBank/DDBJ databases">
        <authorList>
            <person name="Heng Y.C."/>
            <person name="Lim A.C.H."/>
            <person name="Lee J.K.Y."/>
            <person name="Kittelmann S."/>
        </authorList>
    </citation>
    <scope>NUCLEOTIDE SEQUENCE [LARGE SCALE GENOMIC DNA]</scope>
    <source>
        <strain evidence="1 2">WILCCON 0112</strain>
    </source>
</reference>
<organism evidence="1 2">
    <name type="scientific">Candidatus Clostridium helianthi</name>
    <dbReference type="NCBI Taxonomy" id="3381660"/>
    <lineage>
        <taxon>Bacteria</taxon>
        <taxon>Bacillati</taxon>
        <taxon>Bacillota</taxon>
        <taxon>Clostridia</taxon>
        <taxon>Eubacteriales</taxon>
        <taxon>Clostridiaceae</taxon>
        <taxon>Clostridium</taxon>
    </lineage>
</organism>
<dbReference type="RefSeq" id="WP_406761779.1">
    <property type="nucleotide sequence ID" value="NZ_JBJIAB010000020.1"/>
</dbReference>
<comment type="caution">
    <text evidence="1">The sequence shown here is derived from an EMBL/GenBank/DDBJ whole genome shotgun (WGS) entry which is preliminary data.</text>
</comment>
<gene>
    <name evidence="1" type="ORF">ACJDTP_15890</name>
</gene>
<protein>
    <submittedName>
        <fullName evidence="1">Uncharacterized protein</fullName>
    </submittedName>
</protein>
<name>A0ABW8S6U0_9CLOT</name>
<accession>A0ABW8S6U0</accession>
<evidence type="ECO:0000313" key="2">
    <source>
        <dbReference type="Proteomes" id="UP001623600"/>
    </source>
</evidence>
<sequence>MQKPVFVNSYNKPKFIIFDSYQDCYEWVSQEVVDEDYYIGNLYDKFMNNFFTVLFFVNRKKSDTIYVFPTTKILAERIIPNLLSEDEIIYSCDDAFLKIFSCFKDNIKRMEILQWILAFFTNSKGNYDVKNDSASQMSFDFIRTILNTSLDITRKDDYKYKFALPTNNKYLVFFFNEAIANCWGNKHHKVNCDNNSLEVVGIDNVYWDSIKEMIIRSNITILVCINVINNNSGDEYKTFNAKIIGVMISNFKG</sequence>
<evidence type="ECO:0000313" key="1">
    <source>
        <dbReference type="EMBL" id="MFL0166553.1"/>
    </source>
</evidence>